<name>A0A6A4Z1L1_APHAT</name>
<accession>A0A6A4Z1L1</accession>
<evidence type="ECO:0000256" key="1">
    <source>
        <dbReference type="SAM" id="MobiDB-lite"/>
    </source>
</evidence>
<dbReference type="VEuPathDB" id="FungiDB:H257_18298"/>
<gene>
    <name evidence="2" type="ORF">AaE_015217</name>
</gene>
<dbReference type="Proteomes" id="UP000469452">
    <property type="component" value="Unassembled WGS sequence"/>
</dbReference>
<evidence type="ECO:0000313" key="3">
    <source>
        <dbReference type="Proteomes" id="UP000469452"/>
    </source>
</evidence>
<proteinExistence type="predicted"/>
<dbReference type="EMBL" id="VJMI01020595">
    <property type="protein sequence ID" value="KAF0703860.1"/>
    <property type="molecule type" value="Genomic_DNA"/>
</dbReference>
<protein>
    <submittedName>
        <fullName evidence="2">Uncharacterized protein</fullName>
    </submittedName>
</protein>
<sequence length="380" mass="43731">MHASVIDSAQPLFDIPPDENPGDDVYDVEFNDSDQLSTPIKQQQVMMTTTPHTSRVSGIEAQFMARGLALDDLSFLEPDICSLDDWHAEVDAAMVAPSKSAPTREIDKELVSLLVEMKPKGHFMAAAMYYMTHPKQWKSFVRDPIVLESCRCLGIAMETLQPRSLESFRRDHAEVVPDMVANVRHQAHQLERQECIALILQTQPLLQAKHATVMPSPTPLNSSPKARKPKQTHIRPLPIQHEVPTKVRAENDRMRVIREAKQLENAQRWKDTKDSIRKAATRRSDALQRTELGFKKKEFEAQVKRKGRDAKTEHDQRRKLIIQSVIKHKTPVELKPQSDQEMRLVHEMHRIELEEHIHRADRLKHAQENQKVYYLASHGH</sequence>
<reference evidence="2 3" key="1">
    <citation type="submission" date="2019-06" db="EMBL/GenBank/DDBJ databases">
        <title>Genomics analysis of Aphanomyces spp. identifies a new class of oomycete effector associated with host adaptation.</title>
        <authorList>
            <person name="Gaulin E."/>
        </authorList>
    </citation>
    <scope>NUCLEOTIDE SEQUENCE [LARGE SCALE GENOMIC DNA]</scope>
    <source>
        <strain evidence="2 3">E</strain>
    </source>
</reference>
<evidence type="ECO:0000313" key="2">
    <source>
        <dbReference type="EMBL" id="KAF0703860.1"/>
    </source>
</evidence>
<organism evidence="2 3">
    <name type="scientific">Aphanomyces astaci</name>
    <name type="common">Crayfish plague agent</name>
    <dbReference type="NCBI Taxonomy" id="112090"/>
    <lineage>
        <taxon>Eukaryota</taxon>
        <taxon>Sar</taxon>
        <taxon>Stramenopiles</taxon>
        <taxon>Oomycota</taxon>
        <taxon>Saprolegniomycetes</taxon>
        <taxon>Saprolegniales</taxon>
        <taxon>Verrucalvaceae</taxon>
        <taxon>Aphanomyces</taxon>
    </lineage>
</organism>
<dbReference type="AlphaFoldDB" id="A0A6A4Z1L1"/>
<comment type="caution">
    <text evidence="2">The sequence shown here is derived from an EMBL/GenBank/DDBJ whole genome shotgun (WGS) entry which is preliminary data.</text>
</comment>
<feature type="region of interest" description="Disordered" evidence="1">
    <location>
        <begin position="1"/>
        <end position="21"/>
    </location>
</feature>